<organism evidence="7 8">
    <name type="scientific">Arenivirga flava</name>
    <dbReference type="NCBI Taxonomy" id="1930060"/>
    <lineage>
        <taxon>Bacteria</taxon>
        <taxon>Bacillati</taxon>
        <taxon>Actinomycetota</taxon>
        <taxon>Actinomycetes</taxon>
        <taxon>Micrococcales</taxon>
        <taxon>Microbacteriaceae</taxon>
        <taxon>Arenivirga</taxon>
    </lineage>
</organism>
<evidence type="ECO:0000313" key="7">
    <source>
        <dbReference type="EMBL" id="GMA29245.1"/>
    </source>
</evidence>
<evidence type="ECO:0000313" key="8">
    <source>
        <dbReference type="Proteomes" id="UP001157160"/>
    </source>
</evidence>
<dbReference type="AlphaFoldDB" id="A0AA37UGU1"/>
<evidence type="ECO:0000256" key="3">
    <source>
        <dbReference type="ARBA" id="ARBA00022679"/>
    </source>
</evidence>
<feature type="compositionally biased region" description="Polar residues" evidence="6">
    <location>
        <begin position="90"/>
        <end position="105"/>
    </location>
</feature>
<dbReference type="EC" id="2.7.13.3" evidence="2"/>
<reference evidence="7 8" key="1">
    <citation type="journal article" date="2014" name="Int. J. Syst. Evol. Microbiol.">
        <title>Complete genome sequence of Corynebacterium casei LMG S-19264T (=DSM 44701T), isolated from a smear-ripened cheese.</title>
        <authorList>
            <consortium name="US DOE Joint Genome Institute (JGI-PGF)"/>
            <person name="Walter F."/>
            <person name="Albersmeier A."/>
            <person name="Kalinowski J."/>
            <person name="Ruckert C."/>
        </authorList>
    </citation>
    <scope>NUCLEOTIDE SEQUENCE [LARGE SCALE GENOMIC DNA]</scope>
    <source>
        <strain evidence="7 8">NBRC 112289</strain>
    </source>
</reference>
<dbReference type="GO" id="GO:0004673">
    <property type="term" value="F:protein histidine kinase activity"/>
    <property type="evidence" value="ECO:0007669"/>
    <property type="project" value="UniProtKB-EC"/>
</dbReference>
<keyword evidence="3" id="KW-0808">Transferase</keyword>
<dbReference type="InterPro" id="IPR036890">
    <property type="entry name" value="HATPase_C_sf"/>
</dbReference>
<dbReference type="PANTHER" id="PTHR24421:SF10">
    <property type="entry name" value="NITRATE_NITRITE SENSOR PROTEIN NARQ"/>
    <property type="match status" value="1"/>
</dbReference>
<dbReference type="InterPro" id="IPR050482">
    <property type="entry name" value="Sensor_HK_TwoCompSys"/>
</dbReference>
<dbReference type="Gene3D" id="3.30.565.10">
    <property type="entry name" value="Histidine kinase-like ATPase, C-terminal domain"/>
    <property type="match status" value="1"/>
</dbReference>
<sequence>MRLVVADDGSGFDPDAPTSGFGLAGMRERLALAGGRLEVTSGARGTELAAWLPTGVQHADHRDEDGSGAARDQVWGASATLGHAGARPNVANTPRSTATRAGSTP</sequence>
<keyword evidence="5" id="KW-0902">Two-component regulatory system</keyword>
<dbReference type="EMBL" id="BSUL01000001">
    <property type="protein sequence ID" value="GMA29245.1"/>
    <property type="molecule type" value="Genomic_DNA"/>
</dbReference>
<accession>A0AA37UGU1</accession>
<comment type="catalytic activity">
    <reaction evidence="1">
        <text>ATP + protein L-histidine = ADP + protein N-phospho-L-histidine.</text>
        <dbReference type="EC" id="2.7.13.3"/>
    </reaction>
</comment>
<feature type="region of interest" description="Disordered" evidence="6">
    <location>
        <begin position="77"/>
        <end position="105"/>
    </location>
</feature>
<dbReference type="PANTHER" id="PTHR24421">
    <property type="entry name" value="NITRATE/NITRITE SENSOR PROTEIN NARX-RELATED"/>
    <property type="match status" value="1"/>
</dbReference>
<evidence type="ECO:0000256" key="5">
    <source>
        <dbReference type="ARBA" id="ARBA00023012"/>
    </source>
</evidence>
<protein>
    <recommendedName>
        <fullName evidence="2">histidine kinase</fullName>
        <ecNumber evidence="2">2.7.13.3</ecNumber>
    </recommendedName>
</protein>
<proteinExistence type="predicted"/>
<evidence type="ECO:0000256" key="2">
    <source>
        <dbReference type="ARBA" id="ARBA00012438"/>
    </source>
</evidence>
<evidence type="ECO:0000256" key="6">
    <source>
        <dbReference type="SAM" id="MobiDB-lite"/>
    </source>
</evidence>
<gene>
    <name evidence="7" type="ORF">GCM10025874_24980</name>
</gene>
<comment type="caution">
    <text evidence="7">The sequence shown here is derived from an EMBL/GenBank/DDBJ whole genome shotgun (WGS) entry which is preliminary data.</text>
</comment>
<keyword evidence="8" id="KW-1185">Reference proteome</keyword>
<dbReference type="GO" id="GO:0000160">
    <property type="term" value="P:phosphorelay signal transduction system"/>
    <property type="evidence" value="ECO:0007669"/>
    <property type="project" value="UniProtKB-KW"/>
</dbReference>
<dbReference type="Proteomes" id="UP001157160">
    <property type="component" value="Unassembled WGS sequence"/>
</dbReference>
<dbReference type="SUPFAM" id="SSF55874">
    <property type="entry name" value="ATPase domain of HSP90 chaperone/DNA topoisomerase II/histidine kinase"/>
    <property type="match status" value="1"/>
</dbReference>
<keyword evidence="4" id="KW-0418">Kinase</keyword>
<name>A0AA37UGU1_9MICO</name>
<evidence type="ECO:0000256" key="1">
    <source>
        <dbReference type="ARBA" id="ARBA00000085"/>
    </source>
</evidence>
<evidence type="ECO:0000256" key="4">
    <source>
        <dbReference type="ARBA" id="ARBA00022777"/>
    </source>
</evidence>